<feature type="non-terminal residue" evidence="7">
    <location>
        <position position="1"/>
    </location>
</feature>
<dbReference type="Pfam" id="PF07992">
    <property type="entry name" value="Pyr_redox_2"/>
    <property type="match status" value="1"/>
</dbReference>
<sequence>LAPFDSEFSCLIERELNANDISIILNDKVNGFEETSDSIKVNLGSGKEIVADMVISAIGVTPDTSFIRDTGIELGERGHIIVDDHMRTNKEGIFAVGDAVVVKDYVNGKEAFIPLAGPANRQGRIVADNIAGLNSAYKGTLGTSIIKVFDMVAASTGNNERTLNRFGIKFNKAYLHPMSHAGYYPDAT</sequence>
<evidence type="ECO:0000256" key="4">
    <source>
        <dbReference type="ARBA" id="ARBA00023002"/>
    </source>
</evidence>
<accession>A0AAW9IWH0</accession>
<keyword evidence="5" id="KW-0676">Redox-active center</keyword>
<evidence type="ECO:0000256" key="3">
    <source>
        <dbReference type="ARBA" id="ARBA00022827"/>
    </source>
</evidence>
<evidence type="ECO:0000256" key="5">
    <source>
        <dbReference type="ARBA" id="ARBA00023284"/>
    </source>
</evidence>
<feature type="domain" description="FAD/NAD(P)-binding" evidence="6">
    <location>
        <begin position="3"/>
        <end position="103"/>
    </location>
</feature>
<keyword evidence="2" id="KW-0285">Flavoprotein</keyword>
<gene>
    <name evidence="7" type="ORF">GNF81_17605</name>
</gene>
<name>A0AAW9IWH0_CLOPF</name>
<comment type="cofactor">
    <cofactor evidence="1">
        <name>FAD</name>
        <dbReference type="ChEBI" id="CHEBI:57692"/>
    </cofactor>
</comment>
<dbReference type="Gene3D" id="3.50.50.60">
    <property type="entry name" value="FAD/NAD(P)-binding domain"/>
    <property type="match status" value="2"/>
</dbReference>
<dbReference type="RefSeq" id="WP_322412960.1">
    <property type="nucleotide sequence ID" value="NZ_WNVG01000624.1"/>
</dbReference>
<evidence type="ECO:0000313" key="8">
    <source>
        <dbReference type="Proteomes" id="UP001289066"/>
    </source>
</evidence>
<dbReference type="EMBL" id="WNVG01000624">
    <property type="protein sequence ID" value="MDZ5034514.1"/>
    <property type="molecule type" value="Genomic_DNA"/>
</dbReference>
<evidence type="ECO:0000313" key="7">
    <source>
        <dbReference type="EMBL" id="MDZ5034514.1"/>
    </source>
</evidence>
<dbReference type="PANTHER" id="PTHR43429">
    <property type="entry name" value="PYRIDINE NUCLEOTIDE-DISULFIDE OXIDOREDUCTASE DOMAIN-CONTAINING"/>
    <property type="match status" value="1"/>
</dbReference>
<evidence type="ECO:0000259" key="6">
    <source>
        <dbReference type="Pfam" id="PF07992"/>
    </source>
</evidence>
<dbReference type="InterPro" id="IPR050260">
    <property type="entry name" value="FAD-bd_OxRdtase"/>
</dbReference>
<reference evidence="7" key="1">
    <citation type="submission" date="2019-11" db="EMBL/GenBank/DDBJ databases">
        <title>Characterization of Clostridium perfringens isolates from swine manure treated agricultural soils.</title>
        <authorList>
            <person name="Wushke S.T."/>
        </authorList>
    </citation>
    <scope>NUCLEOTIDE SEQUENCE</scope>
    <source>
        <strain evidence="7">X15</strain>
    </source>
</reference>
<dbReference type="AlphaFoldDB" id="A0AAW9IWH0"/>
<dbReference type="InterPro" id="IPR016156">
    <property type="entry name" value="FAD/NAD-linked_Rdtase_dimer_sf"/>
</dbReference>
<dbReference type="SUPFAM" id="SSF55424">
    <property type="entry name" value="FAD/NAD-linked reductases, dimerisation (C-terminal) domain"/>
    <property type="match status" value="1"/>
</dbReference>
<dbReference type="PRINTS" id="PR00368">
    <property type="entry name" value="FADPNR"/>
</dbReference>
<dbReference type="InterPro" id="IPR023753">
    <property type="entry name" value="FAD/NAD-binding_dom"/>
</dbReference>
<evidence type="ECO:0000256" key="2">
    <source>
        <dbReference type="ARBA" id="ARBA00022630"/>
    </source>
</evidence>
<dbReference type="InterPro" id="IPR036188">
    <property type="entry name" value="FAD/NAD-bd_sf"/>
</dbReference>
<feature type="non-terminal residue" evidence="7">
    <location>
        <position position="188"/>
    </location>
</feature>
<evidence type="ECO:0000256" key="1">
    <source>
        <dbReference type="ARBA" id="ARBA00001974"/>
    </source>
</evidence>
<dbReference type="PANTHER" id="PTHR43429:SF1">
    <property type="entry name" value="NAD(P)H SULFUR OXIDOREDUCTASE (COA-DEPENDENT)"/>
    <property type="match status" value="1"/>
</dbReference>
<comment type="caution">
    <text evidence="7">The sequence shown here is derived from an EMBL/GenBank/DDBJ whole genome shotgun (WGS) entry which is preliminary data.</text>
</comment>
<dbReference type="SUPFAM" id="SSF51905">
    <property type="entry name" value="FAD/NAD(P)-binding domain"/>
    <property type="match status" value="1"/>
</dbReference>
<keyword evidence="4" id="KW-0560">Oxidoreductase</keyword>
<proteinExistence type="predicted"/>
<dbReference type="Proteomes" id="UP001289066">
    <property type="component" value="Unassembled WGS sequence"/>
</dbReference>
<organism evidence="7 8">
    <name type="scientific">Clostridium perfringens</name>
    <dbReference type="NCBI Taxonomy" id="1502"/>
    <lineage>
        <taxon>Bacteria</taxon>
        <taxon>Bacillati</taxon>
        <taxon>Bacillota</taxon>
        <taxon>Clostridia</taxon>
        <taxon>Eubacteriales</taxon>
        <taxon>Clostridiaceae</taxon>
        <taxon>Clostridium</taxon>
    </lineage>
</organism>
<keyword evidence="3" id="KW-0274">FAD</keyword>
<dbReference type="GO" id="GO:0016491">
    <property type="term" value="F:oxidoreductase activity"/>
    <property type="evidence" value="ECO:0007669"/>
    <property type="project" value="UniProtKB-KW"/>
</dbReference>
<protein>
    <submittedName>
        <fullName evidence="7">Pyridine nucleotide-disulfide oxidoreductase</fullName>
    </submittedName>
</protein>